<dbReference type="AlphaFoldDB" id="A0A0S4LMV1"/>
<dbReference type="InterPro" id="IPR008201">
    <property type="entry name" value="HepT-like"/>
</dbReference>
<reference evidence="6 7" key="1">
    <citation type="submission" date="2015-10" db="EMBL/GenBank/DDBJ databases">
        <authorList>
            <person name="Gilbert D.G."/>
        </authorList>
    </citation>
    <scope>NUCLEOTIDE SEQUENCE [LARGE SCALE GENOMIC DNA]</scope>
    <source>
        <strain evidence="6">COMA1</strain>
    </source>
</reference>
<evidence type="ECO:0000256" key="2">
    <source>
        <dbReference type="ARBA" id="ARBA00022649"/>
    </source>
</evidence>
<dbReference type="PANTHER" id="PTHR34139">
    <property type="entry name" value="UPF0331 PROTEIN MJ0127"/>
    <property type="match status" value="1"/>
</dbReference>
<evidence type="ECO:0000313" key="6">
    <source>
        <dbReference type="EMBL" id="CUS38883.1"/>
    </source>
</evidence>
<dbReference type="GO" id="GO:0016787">
    <property type="term" value="F:hydrolase activity"/>
    <property type="evidence" value="ECO:0007669"/>
    <property type="project" value="UniProtKB-KW"/>
</dbReference>
<evidence type="ECO:0008006" key="8">
    <source>
        <dbReference type="Google" id="ProtNLM"/>
    </source>
</evidence>
<keyword evidence="4" id="KW-0547">Nucleotide-binding</keyword>
<evidence type="ECO:0000256" key="1">
    <source>
        <dbReference type="ARBA" id="ARBA00022553"/>
    </source>
</evidence>
<evidence type="ECO:0000313" key="7">
    <source>
        <dbReference type="Proteomes" id="UP000199032"/>
    </source>
</evidence>
<dbReference type="InterPro" id="IPR051813">
    <property type="entry name" value="HepT_RNase_toxin"/>
</dbReference>
<dbReference type="GO" id="GO:0004540">
    <property type="term" value="F:RNA nuclease activity"/>
    <property type="evidence" value="ECO:0007669"/>
    <property type="project" value="InterPro"/>
</dbReference>
<accession>A0A0S4LMV1</accession>
<proteinExistence type="predicted"/>
<dbReference type="RefSeq" id="WP_090750991.1">
    <property type="nucleotide sequence ID" value="NZ_CZQA01000012.1"/>
</dbReference>
<keyword evidence="2" id="KW-1277">Toxin-antitoxin system</keyword>
<evidence type="ECO:0000256" key="4">
    <source>
        <dbReference type="ARBA" id="ARBA00022741"/>
    </source>
</evidence>
<dbReference type="Pfam" id="PF01934">
    <property type="entry name" value="HepT-like"/>
    <property type="match status" value="1"/>
</dbReference>
<dbReference type="PANTHER" id="PTHR34139:SF1">
    <property type="entry name" value="RNASE MJ1380-RELATED"/>
    <property type="match status" value="1"/>
</dbReference>
<dbReference type="STRING" id="1742972.COMA1_60136"/>
<sequence>MSFEPRDYLRHILVEVAYLLDRSHGLTYESFADDETLRRAFVRSLEIIGEAVKNLPQEFRLSHPEVEWRPIARMRDRLIHSYFGVDYQLVWDVVQVKLPGLKCGIQQIIDSEGA</sequence>
<evidence type="ECO:0000256" key="3">
    <source>
        <dbReference type="ARBA" id="ARBA00022722"/>
    </source>
</evidence>
<dbReference type="GO" id="GO:0000166">
    <property type="term" value="F:nucleotide binding"/>
    <property type="evidence" value="ECO:0007669"/>
    <property type="project" value="UniProtKB-KW"/>
</dbReference>
<keyword evidence="3" id="KW-0540">Nuclease</keyword>
<protein>
    <recommendedName>
        <fullName evidence="8">DUF86 domain-containing protein</fullName>
    </recommendedName>
</protein>
<gene>
    <name evidence="6" type="ORF">COMA1_60136</name>
</gene>
<organism evidence="6 7">
    <name type="scientific">Candidatus Nitrospira nitrosa</name>
    <dbReference type="NCBI Taxonomy" id="1742972"/>
    <lineage>
        <taxon>Bacteria</taxon>
        <taxon>Pseudomonadati</taxon>
        <taxon>Nitrospirota</taxon>
        <taxon>Nitrospiria</taxon>
        <taxon>Nitrospirales</taxon>
        <taxon>Nitrospiraceae</taxon>
        <taxon>Nitrospira</taxon>
    </lineage>
</organism>
<dbReference type="GO" id="GO:0110001">
    <property type="term" value="C:toxin-antitoxin complex"/>
    <property type="evidence" value="ECO:0007669"/>
    <property type="project" value="InterPro"/>
</dbReference>
<name>A0A0S4LMV1_9BACT</name>
<dbReference type="OrthoDB" id="9810538at2"/>
<keyword evidence="5" id="KW-0378">Hydrolase</keyword>
<evidence type="ECO:0000256" key="5">
    <source>
        <dbReference type="ARBA" id="ARBA00022801"/>
    </source>
</evidence>
<dbReference type="Proteomes" id="UP000199032">
    <property type="component" value="Unassembled WGS sequence"/>
</dbReference>
<keyword evidence="7" id="KW-1185">Reference proteome</keyword>
<keyword evidence="1" id="KW-0597">Phosphoprotein</keyword>
<dbReference type="EMBL" id="CZQA01000012">
    <property type="protein sequence ID" value="CUS38883.1"/>
    <property type="molecule type" value="Genomic_DNA"/>
</dbReference>